<proteinExistence type="inferred from homology"/>
<dbReference type="Gene3D" id="3.30.70.1400">
    <property type="entry name" value="Aminomethyltransferase beta-barrel domains"/>
    <property type="match status" value="1"/>
</dbReference>
<dbReference type="Pfam" id="PF01266">
    <property type="entry name" value="DAO"/>
    <property type="match status" value="1"/>
</dbReference>
<dbReference type="SUPFAM" id="SSF54373">
    <property type="entry name" value="FAD-linked reductases, C-terminal domain"/>
    <property type="match status" value="1"/>
</dbReference>
<dbReference type="SUPFAM" id="SSF51905">
    <property type="entry name" value="FAD/NAD(P)-binding domain"/>
    <property type="match status" value="1"/>
</dbReference>
<dbReference type="Pfam" id="PF08669">
    <property type="entry name" value="GCV_T_C"/>
    <property type="match status" value="1"/>
</dbReference>
<dbReference type="InterPro" id="IPR006076">
    <property type="entry name" value="FAD-dep_OxRdtase"/>
</dbReference>
<organism evidence="7 8">
    <name type="scientific">Roseobacter fucihabitans</name>
    <dbReference type="NCBI Taxonomy" id="1537242"/>
    <lineage>
        <taxon>Bacteria</taxon>
        <taxon>Pseudomonadati</taxon>
        <taxon>Pseudomonadota</taxon>
        <taxon>Alphaproteobacteria</taxon>
        <taxon>Rhodobacterales</taxon>
        <taxon>Roseobacteraceae</taxon>
        <taxon>Roseobacter</taxon>
    </lineage>
</organism>
<dbReference type="InterPro" id="IPR006222">
    <property type="entry name" value="GCVT_N"/>
</dbReference>
<dbReference type="EMBL" id="CP143423">
    <property type="protein sequence ID" value="WVX47283.1"/>
    <property type="molecule type" value="Genomic_DNA"/>
</dbReference>
<dbReference type="Pfam" id="PF01571">
    <property type="entry name" value="GCV_T"/>
    <property type="match status" value="1"/>
</dbReference>
<evidence type="ECO:0000259" key="6">
    <source>
        <dbReference type="Pfam" id="PF16350"/>
    </source>
</evidence>
<dbReference type="RefSeq" id="WP_187428210.1">
    <property type="nucleotide sequence ID" value="NZ_CP143423.1"/>
</dbReference>
<dbReference type="Pfam" id="PF16350">
    <property type="entry name" value="FAO_M"/>
    <property type="match status" value="1"/>
</dbReference>
<name>A0ABZ2BMM3_9RHOB</name>
<evidence type="ECO:0000256" key="1">
    <source>
        <dbReference type="ARBA" id="ARBA00008609"/>
    </source>
</evidence>
<evidence type="ECO:0000313" key="8">
    <source>
        <dbReference type="Proteomes" id="UP001318682"/>
    </source>
</evidence>
<dbReference type="InterPro" id="IPR028896">
    <property type="entry name" value="GcvT/YgfZ/DmdA"/>
</dbReference>
<dbReference type="EC" id="1.5.3.19" evidence="7"/>
<dbReference type="Gene3D" id="3.50.50.60">
    <property type="entry name" value="FAD/NAD(P)-binding domain"/>
    <property type="match status" value="1"/>
</dbReference>
<evidence type="ECO:0000259" key="5">
    <source>
        <dbReference type="Pfam" id="PF08669"/>
    </source>
</evidence>
<reference evidence="8" key="2">
    <citation type="submission" date="2024-01" db="EMBL/GenBank/DDBJ databases">
        <title>Roseobacter fucihabitans sp. nov., isolated from the brown alga Fucus spiralis.</title>
        <authorList>
            <person name="Hahnke S."/>
            <person name="Berger M."/>
            <person name="Schlingloff A."/>
            <person name="Athale I."/>
            <person name="Neumann-Schaal M."/>
            <person name="Adenaya A."/>
            <person name="Poehlein A."/>
            <person name="Daniel R."/>
            <person name="Pertersen J."/>
            <person name="Brinkhoff T."/>
        </authorList>
    </citation>
    <scope>NUCLEOTIDE SEQUENCE [LARGE SCALE GENOMIC DNA]</scope>
    <source>
        <strain evidence="8">B14</strain>
    </source>
</reference>
<dbReference type="Gene3D" id="3.30.1360.120">
    <property type="entry name" value="Probable tRNA modification gtpase trme, domain 1"/>
    <property type="match status" value="1"/>
</dbReference>
<feature type="domain" description="GCVT N-terminal" evidence="4">
    <location>
        <begin position="437"/>
        <end position="708"/>
    </location>
</feature>
<dbReference type="InterPro" id="IPR032503">
    <property type="entry name" value="FAO_M"/>
</dbReference>
<dbReference type="InterPro" id="IPR027266">
    <property type="entry name" value="TrmE/GcvT-like"/>
</dbReference>
<keyword evidence="2 7" id="KW-0560">Oxidoreductase</keyword>
<keyword evidence="8" id="KW-1185">Reference proteome</keyword>
<dbReference type="InterPro" id="IPR036188">
    <property type="entry name" value="FAD/NAD-bd_sf"/>
</dbReference>
<dbReference type="PANTHER" id="PTHR43757">
    <property type="entry name" value="AMINOMETHYLTRANSFERASE"/>
    <property type="match status" value="1"/>
</dbReference>
<feature type="domain" description="Aminomethyltransferase C-terminal" evidence="5">
    <location>
        <begin position="728"/>
        <end position="806"/>
    </location>
</feature>
<feature type="domain" description="FAD dependent oxidoreductase" evidence="3">
    <location>
        <begin position="9"/>
        <end position="377"/>
    </location>
</feature>
<gene>
    <name evidence="7" type="primary">abo_1</name>
    <name evidence="7" type="ORF">ROLI_003500</name>
</gene>
<comment type="similarity">
    <text evidence="1">Belongs to the GcvT family.</text>
</comment>
<dbReference type="InterPro" id="IPR029043">
    <property type="entry name" value="GcvT/YgfZ_C"/>
</dbReference>
<dbReference type="Gene3D" id="2.40.30.110">
    <property type="entry name" value="Aminomethyltransferase beta-barrel domains"/>
    <property type="match status" value="1"/>
</dbReference>
<dbReference type="InterPro" id="IPR013977">
    <property type="entry name" value="GcvT_C"/>
</dbReference>
<protein>
    <submittedName>
        <fullName evidence="7">4-methylaminobutanoate oxidase (Formaldehyde-forming)</fullName>
        <ecNumber evidence="7">1.5.3.19</ecNumber>
    </submittedName>
</protein>
<feature type="domain" description="FAD dependent oxidoreductase central" evidence="6">
    <location>
        <begin position="380"/>
        <end position="434"/>
    </location>
</feature>
<evidence type="ECO:0000259" key="4">
    <source>
        <dbReference type="Pfam" id="PF01571"/>
    </source>
</evidence>
<dbReference type="PANTHER" id="PTHR43757:SF2">
    <property type="entry name" value="AMINOMETHYLTRANSFERASE, MITOCHONDRIAL"/>
    <property type="match status" value="1"/>
</dbReference>
<accession>A0ABZ2BMM3</accession>
<reference evidence="7 8" key="1">
    <citation type="submission" date="2015-07" db="EMBL/GenBank/DDBJ databases">
        <authorList>
            <person name="Voget S."/>
            <person name="Dogs M."/>
            <person name="Brinkhoff T.H."/>
            <person name="Daniel R."/>
        </authorList>
    </citation>
    <scope>NUCLEOTIDE SEQUENCE [LARGE SCALE GENOMIC DNA]</scope>
    <source>
        <strain evidence="7 8">B14</strain>
    </source>
</reference>
<sequence>MADFPTTARVVIIGGGVVGTSTLYHLAKAGWTDCVLLEKNELTAGSTWHAAGNCPNFAGSWAVMNMQRYSLEMYRTLAKDVDYPMNYHVTGSLRLGHSKERMMEFEKVASMGRYQGLEMGICTPAELKEHNPFMETHDLEGGLWDPLDGDIDPAQLTQALAKGARDAGGRIERFCPVTNVSRDGDEWIVHTAKGDIRCEYVANCAGYYAQRVGEMFKPFGGRTVPMVVMSHQYFLTDEIPELAAWTREKGHKLPIIRDVDISYYLRQDKNGLNLGPYERNCKAHWVTPDDPMPEDFSFQLYPDDLERLEFYIEDAMARVPALGTAGVGRNINGPIPYAPDGLPMVGPMPGVKNAFEGHSFTFGIAQGGGAGKCLSEWIMHGGTELDMWAVDPRRYTAYADHNYCLSKALETYGHEYAMHYPHHEWPAGRDKKLSPNHARLLADGAQMGAYNGWERANWFAKPGDDTSEAATETWDRNGPWAARVKEEVEAVRDGVGVLDLPGFSRFKVQGPGADEWLRGLVAGALPKIGRVGLLYFANERGRIVTEMSVTREAEDQFILVTAASAQWHDREWLEQHMPSECAFTIEDWSDRMSTLIVTGPQSRALLGTLCSGDLSLPWLSFQESKIAGAWAALLRVSFAGELGWEIHAETADMAVIYAAVVDAGAVPFGMFALNSMRIEKGYRAWKGDLSSDYSLLEGGLERFIRFDKPQDFIGKAALLAQKQQGCAKQFVTLVVEAGDQDAPYMAPLFHKGGVVGEVTSGDWGHRINKSVALGMLRIDLTAAGTEVEVEIYGKRCKATVQPDQPLWDPENERLRA</sequence>
<dbReference type="SUPFAM" id="SSF101790">
    <property type="entry name" value="Aminomethyltransferase beta-barrel domain"/>
    <property type="match status" value="1"/>
</dbReference>
<dbReference type="GO" id="GO:0102317">
    <property type="term" value="F:4-methylaminobutyrate oxidase (demethylating) activity"/>
    <property type="evidence" value="ECO:0007669"/>
    <property type="project" value="UniProtKB-EC"/>
</dbReference>
<evidence type="ECO:0000256" key="2">
    <source>
        <dbReference type="ARBA" id="ARBA00023002"/>
    </source>
</evidence>
<dbReference type="Proteomes" id="UP001318682">
    <property type="component" value="Chromosome"/>
</dbReference>
<evidence type="ECO:0000259" key="3">
    <source>
        <dbReference type="Pfam" id="PF01266"/>
    </source>
</evidence>
<evidence type="ECO:0000313" key="7">
    <source>
        <dbReference type="EMBL" id="WVX47283.1"/>
    </source>
</evidence>
<dbReference type="SUPFAM" id="SSF103025">
    <property type="entry name" value="Folate-binding domain"/>
    <property type="match status" value="1"/>
</dbReference>
<dbReference type="Gene3D" id="3.30.9.10">
    <property type="entry name" value="D-Amino Acid Oxidase, subunit A, domain 2"/>
    <property type="match status" value="1"/>
</dbReference>